<sequence length="191" mass="21200">MWAEVRRGYLPPGRPLQLAFSLSGVRLPDALPIRRHDQPMAVQKIPPWVRAVCPEPVKDDPRVCPPQMPGQLALFPTPKRHFAVTDPARIRDREIPDLQLLIAELKVIATERGVRAASWFQFTSGLARLALAAREPGERQVRSEVLSWLPKMGPTVGHALERVGLLSTSRRPRLGNGPGARQLRTLSGLGQ</sequence>
<dbReference type="Proteomes" id="UP000483802">
    <property type="component" value="Unassembled WGS sequence"/>
</dbReference>
<reference evidence="2 3" key="1">
    <citation type="submission" date="2019-11" db="EMBL/GenBank/DDBJ databases">
        <title>Streptomyces typhae sp. nov., a novel endophytic actinomycete isolated from the root of cattail pollen (Typha angustifolia L.).</title>
        <authorList>
            <person name="Peng C."/>
        </authorList>
    </citation>
    <scope>NUCLEOTIDE SEQUENCE [LARGE SCALE GENOMIC DNA]</scope>
    <source>
        <strain evidence="3">p1417</strain>
    </source>
</reference>
<comment type="caution">
    <text evidence="2">The sequence shown here is derived from an EMBL/GenBank/DDBJ whole genome shotgun (WGS) entry which is preliminary data.</text>
</comment>
<evidence type="ECO:0000313" key="2">
    <source>
        <dbReference type="EMBL" id="MVO90249.1"/>
    </source>
</evidence>
<dbReference type="RefSeq" id="WP_157169268.1">
    <property type="nucleotide sequence ID" value="NZ_WPNZ01000031.1"/>
</dbReference>
<dbReference type="EMBL" id="WPNZ01000031">
    <property type="protein sequence ID" value="MVO90249.1"/>
    <property type="molecule type" value="Genomic_DNA"/>
</dbReference>
<proteinExistence type="predicted"/>
<organism evidence="2 3">
    <name type="scientific">Streptomyces typhae</name>
    <dbReference type="NCBI Taxonomy" id="2681492"/>
    <lineage>
        <taxon>Bacteria</taxon>
        <taxon>Bacillati</taxon>
        <taxon>Actinomycetota</taxon>
        <taxon>Actinomycetes</taxon>
        <taxon>Kitasatosporales</taxon>
        <taxon>Streptomycetaceae</taxon>
        <taxon>Streptomyces</taxon>
    </lineage>
</organism>
<feature type="region of interest" description="Disordered" evidence="1">
    <location>
        <begin position="170"/>
        <end position="191"/>
    </location>
</feature>
<dbReference type="AlphaFoldDB" id="A0A6L6XAG6"/>
<gene>
    <name evidence="2" type="ORF">GPA10_37240</name>
</gene>
<evidence type="ECO:0000313" key="3">
    <source>
        <dbReference type="Proteomes" id="UP000483802"/>
    </source>
</evidence>
<name>A0A6L6XAG6_9ACTN</name>
<keyword evidence="3" id="KW-1185">Reference proteome</keyword>
<evidence type="ECO:0000256" key="1">
    <source>
        <dbReference type="SAM" id="MobiDB-lite"/>
    </source>
</evidence>
<protein>
    <submittedName>
        <fullName evidence="2">Uncharacterized protein</fullName>
    </submittedName>
</protein>
<accession>A0A6L6XAG6</accession>